<evidence type="ECO:0000256" key="3">
    <source>
        <dbReference type="ARBA" id="ARBA00022692"/>
    </source>
</evidence>
<evidence type="ECO:0000313" key="8">
    <source>
        <dbReference type="EMBL" id="TVO76672.1"/>
    </source>
</evidence>
<dbReference type="InterPro" id="IPR002549">
    <property type="entry name" value="AI-2E-like"/>
</dbReference>
<feature type="transmembrane region" description="Helical" evidence="7">
    <location>
        <begin position="273"/>
        <end position="291"/>
    </location>
</feature>
<proteinExistence type="inferred from homology"/>
<evidence type="ECO:0000256" key="4">
    <source>
        <dbReference type="ARBA" id="ARBA00022989"/>
    </source>
</evidence>
<evidence type="ECO:0000256" key="5">
    <source>
        <dbReference type="ARBA" id="ARBA00023136"/>
    </source>
</evidence>
<dbReference type="AlphaFoldDB" id="A0A558DSU3"/>
<comment type="similarity">
    <text evidence="2">Belongs to the autoinducer-2 exporter (AI-2E) (TC 2.A.86) family.</text>
</comment>
<dbReference type="Proteomes" id="UP000316649">
    <property type="component" value="Unassembled WGS sequence"/>
</dbReference>
<comment type="caution">
    <text evidence="8">The sequence shown here is derived from an EMBL/GenBank/DDBJ whole genome shotgun (WGS) entry which is preliminary data.</text>
</comment>
<name>A0A558DSU3_9GAMM</name>
<protein>
    <submittedName>
        <fullName evidence="8">AI-2E family transporter</fullName>
    </submittedName>
</protein>
<keyword evidence="5 7" id="KW-0472">Membrane</keyword>
<evidence type="ECO:0000313" key="9">
    <source>
        <dbReference type="Proteomes" id="UP000316649"/>
    </source>
</evidence>
<feature type="transmembrane region" description="Helical" evidence="7">
    <location>
        <begin position="247"/>
        <end position="266"/>
    </location>
</feature>
<organism evidence="8 9">
    <name type="scientific">Sedimenticola selenatireducens</name>
    <dbReference type="NCBI Taxonomy" id="191960"/>
    <lineage>
        <taxon>Bacteria</taxon>
        <taxon>Pseudomonadati</taxon>
        <taxon>Pseudomonadota</taxon>
        <taxon>Gammaproteobacteria</taxon>
        <taxon>Chromatiales</taxon>
        <taxon>Sedimenticolaceae</taxon>
        <taxon>Sedimenticola</taxon>
    </lineage>
</organism>
<keyword evidence="3 7" id="KW-0812">Transmembrane</keyword>
<feature type="transmembrane region" description="Helical" evidence="7">
    <location>
        <begin position="303"/>
        <end position="325"/>
    </location>
</feature>
<dbReference type="GO" id="GO:0055085">
    <property type="term" value="P:transmembrane transport"/>
    <property type="evidence" value="ECO:0007669"/>
    <property type="project" value="TreeGrafter"/>
</dbReference>
<reference evidence="8 9" key="1">
    <citation type="submission" date="2019-07" db="EMBL/GenBank/DDBJ databases">
        <title>The pathways for chlorine oxyanion respiration interact through the shared metabolite chlorate.</title>
        <authorList>
            <person name="Barnum T.P."/>
            <person name="Cheng Y."/>
            <person name="Hill K.A."/>
            <person name="Lucas L.N."/>
            <person name="Carlson H.K."/>
            <person name="Coates J.D."/>
        </authorList>
    </citation>
    <scope>NUCLEOTIDE SEQUENCE [LARGE SCALE GENOMIC DNA]</scope>
    <source>
        <strain evidence="8 9">BK-1</strain>
    </source>
</reference>
<evidence type="ECO:0000256" key="7">
    <source>
        <dbReference type="SAM" id="Phobius"/>
    </source>
</evidence>
<feature type="transmembrane region" description="Helical" evidence="7">
    <location>
        <begin position="73"/>
        <end position="95"/>
    </location>
</feature>
<evidence type="ECO:0000256" key="1">
    <source>
        <dbReference type="ARBA" id="ARBA00004141"/>
    </source>
</evidence>
<gene>
    <name evidence="8" type="ORF">FHP88_04405</name>
</gene>
<dbReference type="Pfam" id="PF01594">
    <property type="entry name" value="AI-2E_transport"/>
    <property type="match status" value="1"/>
</dbReference>
<dbReference type="RefSeq" id="WP_144357802.1">
    <property type="nucleotide sequence ID" value="NZ_VMNH01000005.1"/>
</dbReference>
<keyword evidence="4 7" id="KW-1133">Transmembrane helix</keyword>
<feature type="region of interest" description="Disordered" evidence="6">
    <location>
        <begin position="357"/>
        <end position="380"/>
    </location>
</feature>
<dbReference type="OrthoDB" id="9799225at2"/>
<dbReference type="PANTHER" id="PTHR21716">
    <property type="entry name" value="TRANSMEMBRANE PROTEIN"/>
    <property type="match status" value="1"/>
</dbReference>
<dbReference type="GO" id="GO:0016020">
    <property type="term" value="C:membrane"/>
    <property type="evidence" value="ECO:0007669"/>
    <property type="project" value="UniProtKB-SubCell"/>
</dbReference>
<evidence type="ECO:0000256" key="2">
    <source>
        <dbReference type="ARBA" id="ARBA00009773"/>
    </source>
</evidence>
<accession>A0A558DSU3</accession>
<feature type="transmembrane region" description="Helical" evidence="7">
    <location>
        <begin position="156"/>
        <end position="175"/>
    </location>
</feature>
<sequence>MDPHQPNPRVSVVGDLGRTPGGGRILLITAAFVIVVAGMREAQSVLVPFLLSGFIAIIAAPALLFLRAYKVPSIIAIILVILAIASTGLLLGVLVGNAVDDFSTQLPTYQAKLKTLTNDGLTWLSGVGVPVPQEILSKLLDPAKAMSMAAQGLSSLGGLLTNTFLILLTVVFILLEASSFPAKLHRILDNPEQSFVHFDQFIENIKRYMAIKTGTSLLTGIIIYVWLLVVGVDYPVLWGVIAFFLNYVPNIGSIIAAIPALLLALIQLGPAGTAWAGLGYILANNLVGNVIEPRFMGKGLGLSSLVVFLSLVFWGWVLGSVGMFLSVPLTMTIKIALDSNDDTRWLAILLGPEIEDEPSTPGKGGLLKGWRLPYKPNNDE</sequence>
<dbReference type="EMBL" id="VMNH01000005">
    <property type="protein sequence ID" value="TVO76672.1"/>
    <property type="molecule type" value="Genomic_DNA"/>
</dbReference>
<evidence type="ECO:0000256" key="6">
    <source>
        <dbReference type="SAM" id="MobiDB-lite"/>
    </source>
</evidence>
<feature type="transmembrane region" description="Helical" evidence="7">
    <location>
        <begin position="45"/>
        <end position="66"/>
    </location>
</feature>
<keyword evidence="9" id="KW-1185">Reference proteome</keyword>
<feature type="transmembrane region" description="Helical" evidence="7">
    <location>
        <begin position="217"/>
        <end position="241"/>
    </location>
</feature>
<dbReference type="PANTHER" id="PTHR21716:SF64">
    <property type="entry name" value="AI-2 TRANSPORT PROTEIN TQSA"/>
    <property type="match status" value="1"/>
</dbReference>
<feature type="transmembrane region" description="Helical" evidence="7">
    <location>
        <begin position="21"/>
        <end position="39"/>
    </location>
</feature>
<comment type="subcellular location">
    <subcellularLocation>
        <location evidence="1">Membrane</location>
        <topology evidence="1">Multi-pass membrane protein</topology>
    </subcellularLocation>
</comment>